<dbReference type="Pfam" id="PF08519">
    <property type="entry name" value="RFC1"/>
    <property type="match status" value="1"/>
</dbReference>
<dbReference type="InterPro" id="IPR001357">
    <property type="entry name" value="BRCT_dom"/>
</dbReference>
<feature type="region of interest" description="Disordered" evidence="5">
    <location>
        <begin position="241"/>
        <end position="333"/>
    </location>
</feature>
<dbReference type="InterPro" id="IPR047854">
    <property type="entry name" value="RFC_lid"/>
</dbReference>
<dbReference type="InterPro" id="IPR003593">
    <property type="entry name" value="AAA+_ATPase"/>
</dbReference>
<feature type="compositionally biased region" description="Acidic residues" evidence="5">
    <location>
        <begin position="957"/>
        <end position="968"/>
    </location>
</feature>
<feature type="compositionally biased region" description="Basic and acidic residues" evidence="5">
    <location>
        <begin position="969"/>
        <end position="986"/>
    </location>
</feature>
<dbReference type="GO" id="GO:0005524">
    <property type="term" value="F:ATP binding"/>
    <property type="evidence" value="ECO:0007669"/>
    <property type="project" value="UniProtKB-KW"/>
</dbReference>
<dbReference type="PROSITE" id="PS50172">
    <property type="entry name" value="BRCT"/>
    <property type="match status" value="1"/>
</dbReference>
<dbReference type="InterPro" id="IPR036420">
    <property type="entry name" value="BRCT_dom_sf"/>
</dbReference>
<dbReference type="SUPFAM" id="SSF52540">
    <property type="entry name" value="P-loop containing nucleoside triphosphate hydrolases"/>
    <property type="match status" value="1"/>
</dbReference>
<evidence type="ECO:0000256" key="3">
    <source>
        <dbReference type="ARBA" id="ARBA00022741"/>
    </source>
</evidence>
<dbReference type="EMBL" id="MN125967">
    <property type="protein sequence ID" value="QDO16434.1"/>
    <property type="molecule type" value="mRNA"/>
</dbReference>
<dbReference type="AlphaFoldDB" id="A0A516AGJ7"/>
<dbReference type="InterPro" id="IPR027417">
    <property type="entry name" value="P-loop_NTPase"/>
</dbReference>
<keyword evidence="4" id="KW-0067">ATP-binding</keyword>
<dbReference type="Gene3D" id="3.40.50.10190">
    <property type="entry name" value="BRCT domain"/>
    <property type="match status" value="1"/>
</dbReference>
<proteinExistence type="evidence at transcript level"/>
<dbReference type="GO" id="GO:0005634">
    <property type="term" value="C:nucleus"/>
    <property type="evidence" value="ECO:0007669"/>
    <property type="project" value="TreeGrafter"/>
</dbReference>
<feature type="region of interest" description="Disordered" evidence="5">
    <location>
        <begin position="954"/>
        <end position="1063"/>
    </location>
</feature>
<evidence type="ECO:0000256" key="4">
    <source>
        <dbReference type="ARBA" id="ARBA00022840"/>
    </source>
</evidence>
<dbReference type="SMART" id="SM00292">
    <property type="entry name" value="BRCT"/>
    <property type="match status" value="1"/>
</dbReference>
<evidence type="ECO:0000313" key="7">
    <source>
        <dbReference type="EMBL" id="QDO16434.1"/>
    </source>
</evidence>
<sequence>MAAPAGGAWQPVCPQGRRAPSSRCLTFRAAKGSTQSLVSLINEFSPNLTPEEVLKSGSFGGTYFRDIYSSVTLKHHKDAWKELPKAWISGLDIEKEVARPWEDYDASVNKFKVKCGNTLDQWEKSGWMRPQDPYGWFQWYCRFFRGRRTHDDERQIRRWLRICGPTGRWKSNLIAKCVREGRAFNDPTVAPVVRQSLHHWAYELSKEDWDQGKKKVLEAKGIYAMSKAEFKGLKAKAKAKAVEVPRASASAKTDKTDKAAAKAPAKAKAKAEAQPQAEGPRASTERKGAVGTATKRKAEETAPSSAAKRTATEVSTGQGDAASEGPASTNPLRDATVALTGELDGLTRGEIGHRLKAAGAKVMSSVSSKTTYLIVGSHLDDGRQVEETSKYRKYLELQSKGGKCPEVLREEQLLALLGASGGEKKVAAIVVAAPRTFESAKDQAVPWVERHKPGLLSDLLGNASGVKKLSTWLRDWDDVVLRGRKKGVMFKPGGGMPDNVNARAALVSGPPGIGKTTAARLVAKELGWTEVLEYNASDARGQKVINTMSDCLAGNRTLSFGKGGLGGLVEGNISSSSTKRCVIIMDEVDGLGAGDRGGNAALIKMIKNTKNPVICICNDHSSPKVRSLAFSCYDIRFARPTKTTIAQRAAEIAASEGLGVEANALEALAESCGNDIRHVLNQLQVLAIMPQYRSEILGYSDMQGRLSEISKDSAIMMNTFEACRNLLTASMVSKMKTRDRFDHFFLDSNIMHLFVQENYLNSVSKKPIDDDLLERCASSASSMAQGDLVNERVRNNQDWSLLPDMGTLSTVYPSFLTNGFVSFPDFPKFLGNYSKMGRAKRLSSELRTILRLFTTTQGRQLVTSGFSDVLYRRILQRLRDEEDVAGAAQVMDAYGLQREHIVEHLNELTSHLTGEDEYKLLDTKLKAAMTREMNRGSHAVRVFLPPVKRRRGVYFPEGDEGLGEDAEESKEAPAEEEAKEKDKEEDVLGGLVRKAKPAKSLNRKTKDSGGKVGEDEVWEPARPKETKSSSSTSVPKSKAAAKAKVPAKAKAKSKSSAKKPARK</sequence>
<feature type="compositionally biased region" description="Basic residues" evidence="5">
    <location>
        <begin position="993"/>
        <end position="1003"/>
    </location>
</feature>
<evidence type="ECO:0000259" key="6">
    <source>
        <dbReference type="PROSITE" id="PS50172"/>
    </source>
</evidence>
<dbReference type="GO" id="GO:0003689">
    <property type="term" value="F:DNA clamp loader activity"/>
    <property type="evidence" value="ECO:0007669"/>
    <property type="project" value="InterPro"/>
</dbReference>
<protein>
    <submittedName>
        <fullName evidence="7">Replication factor C subunit 1</fullName>
    </submittedName>
</protein>
<dbReference type="Gene3D" id="3.40.50.300">
    <property type="entry name" value="P-loop containing nucleotide triphosphate hydrolases"/>
    <property type="match status" value="1"/>
</dbReference>
<dbReference type="PANTHER" id="PTHR23389:SF6">
    <property type="entry name" value="REPLICATION FACTOR C SUBUNIT 1"/>
    <property type="match status" value="1"/>
</dbReference>
<evidence type="ECO:0000256" key="2">
    <source>
        <dbReference type="ARBA" id="ARBA00022705"/>
    </source>
</evidence>
<dbReference type="InterPro" id="IPR003959">
    <property type="entry name" value="ATPase_AAA_core"/>
</dbReference>
<evidence type="ECO:0000256" key="5">
    <source>
        <dbReference type="SAM" id="MobiDB-lite"/>
    </source>
</evidence>
<evidence type="ECO:0000256" key="1">
    <source>
        <dbReference type="ARBA" id="ARBA00006116"/>
    </source>
</evidence>
<feature type="compositionally biased region" description="Basic residues" evidence="5">
    <location>
        <begin position="1039"/>
        <end position="1063"/>
    </location>
</feature>
<name>A0A516AGJ7_CRYCO</name>
<dbReference type="Pfam" id="PF25361">
    <property type="entry name" value="AAA_lid_RFC1"/>
    <property type="match status" value="1"/>
</dbReference>
<comment type="similarity">
    <text evidence="1">Belongs to the activator 1 large subunit family.</text>
</comment>
<keyword evidence="3" id="KW-0547">Nucleotide-binding</keyword>
<dbReference type="SUPFAM" id="SSF48019">
    <property type="entry name" value="post-AAA+ oligomerization domain-like"/>
    <property type="match status" value="1"/>
</dbReference>
<dbReference type="SUPFAM" id="SSF52113">
    <property type="entry name" value="BRCT domain"/>
    <property type="match status" value="1"/>
</dbReference>
<dbReference type="PANTHER" id="PTHR23389">
    <property type="entry name" value="CHROMOSOME TRANSMISSION FIDELITY FACTOR 18"/>
    <property type="match status" value="1"/>
</dbReference>
<dbReference type="InterPro" id="IPR008921">
    <property type="entry name" value="DNA_pol3_clamp-load_cplx_C"/>
</dbReference>
<dbReference type="GO" id="GO:0016887">
    <property type="term" value="F:ATP hydrolysis activity"/>
    <property type="evidence" value="ECO:0007669"/>
    <property type="project" value="InterPro"/>
</dbReference>
<dbReference type="InterPro" id="IPR013725">
    <property type="entry name" value="DNA_replication_fac_RFC1_C"/>
</dbReference>
<dbReference type="GO" id="GO:0005663">
    <property type="term" value="C:DNA replication factor C complex"/>
    <property type="evidence" value="ECO:0007669"/>
    <property type="project" value="InterPro"/>
</dbReference>
<dbReference type="SMART" id="SM00382">
    <property type="entry name" value="AAA"/>
    <property type="match status" value="1"/>
</dbReference>
<dbReference type="CDD" id="cd18140">
    <property type="entry name" value="HLD_clamp_RFC"/>
    <property type="match status" value="1"/>
</dbReference>
<keyword evidence="2" id="KW-0235">DNA replication</keyword>
<feature type="compositionally biased region" description="Basic and acidic residues" evidence="5">
    <location>
        <begin position="1004"/>
        <end position="1027"/>
    </location>
</feature>
<organism evidence="7">
    <name type="scientific">Crypthecodinium cohnii</name>
    <name type="common">Dinoflagellate</name>
    <name type="synonym">Glenodinium cohnii</name>
    <dbReference type="NCBI Taxonomy" id="2866"/>
    <lineage>
        <taxon>Eukaryota</taxon>
        <taxon>Sar</taxon>
        <taxon>Alveolata</taxon>
        <taxon>Dinophyceae</taxon>
        <taxon>Gonyaulacales</taxon>
        <taxon>Crypthecodiniaceae</taxon>
        <taxon>Crypthecodinium</taxon>
    </lineage>
</organism>
<feature type="compositionally biased region" description="Low complexity" evidence="5">
    <location>
        <begin position="1028"/>
        <end position="1038"/>
    </location>
</feature>
<dbReference type="GO" id="GO:0006260">
    <property type="term" value="P:DNA replication"/>
    <property type="evidence" value="ECO:0007669"/>
    <property type="project" value="UniProtKB-KW"/>
</dbReference>
<accession>A0A516AGJ7</accession>
<dbReference type="Gene3D" id="1.10.8.60">
    <property type="match status" value="1"/>
</dbReference>
<feature type="domain" description="BRCT" evidence="6">
    <location>
        <begin position="327"/>
        <end position="417"/>
    </location>
</feature>
<dbReference type="GO" id="GO:0003677">
    <property type="term" value="F:DNA binding"/>
    <property type="evidence" value="ECO:0007669"/>
    <property type="project" value="InterPro"/>
</dbReference>
<dbReference type="CDD" id="cd00009">
    <property type="entry name" value="AAA"/>
    <property type="match status" value="1"/>
</dbReference>
<dbReference type="Pfam" id="PF00533">
    <property type="entry name" value="BRCT"/>
    <property type="match status" value="1"/>
</dbReference>
<dbReference type="Gene3D" id="1.20.272.10">
    <property type="match status" value="1"/>
</dbReference>
<dbReference type="Pfam" id="PF00004">
    <property type="entry name" value="AAA"/>
    <property type="match status" value="1"/>
</dbReference>
<reference evidence="7" key="1">
    <citation type="journal article" date="2019" name="Microorganisms">
        <title>DNA Damage Response Pathways in Dinoflagellates.</title>
        <authorList>
            <person name="Li C."/>
            <person name="Wong J."/>
        </authorList>
    </citation>
    <scope>NUCLEOTIDE SEQUENCE</scope>
</reference>
<feature type="compositionally biased region" description="Low complexity" evidence="5">
    <location>
        <begin position="261"/>
        <end position="278"/>
    </location>
</feature>
<dbReference type="FunFam" id="3.40.50.300:FF:000395">
    <property type="entry name" value="Replication factor C subunit 1"/>
    <property type="match status" value="1"/>
</dbReference>
<dbReference type="CDD" id="cd17748">
    <property type="entry name" value="BRCT_DNA_ligase_like"/>
    <property type="match status" value="1"/>
</dbReference>